<accession>A0A3N0Z7W9</accession>
<name>A0A3N0Z7W9_ANAGA</name>
<keyword evidence="2" id="KW-1185">Reference proteome</keyword>
<protein>
    <submittedName>
        <fullName evidence="1">Uncharacterized protein</fullName>
    </submittedName>
</protein>
<comment type="caution">
    <text evidence="1">The sequence shown here is derived from an EMBL/GenBank/DDBJ whole genome shotgun (WGS) entry which is preliminary data.</text>
</comment>
<evidence type="ECO:0000313" key="1">
    <source>
        <dbReference type="EMBL" id="ROL54443.1"/>
    </source>
</evidence>
<reference evidence="1 2" key="1">
    <citation type="submission" date="2018-10" db="EMBL/GenBank/DDBJ databases">
        <title>Genome assembly for a Yunnan-Guizhou Plateau 3E fish, Anabarilius grahami (Regan), and its evolutionary and genetic applications.</title>
        <authorList>
            <person name="Jiang W."/>
        </authorList>
    </citation>
    <scope>NUCLEOTIDE SEQUENCE [LARGE SCALE GENOMIC DNA]</scope>
    <source>
        <strain evidence="1">AG-KIZ</strain>
        <tissue evidence="1">Muscle</tissue>
    </source>
</reference>
<dbReference type="Proteomes" id="UP000281406">
    <property type="component" value="Unassembled WGS sequence"/>
</dbReference>
<sequence length="118" mass="13300">MGNGLLRESPRYWSTVGGVVWASRSVRYLLWSYENGFLIKIEPSPVLTHFIDSMLWKNPPGLSERTLSSTDGIEIQNASVTEMQSHPSYCRLKERNVVCKGNELQIVAVHPHKPSAAF</sequence>
<dbReference type="AlphaFoldDB" id="A0A3N0Z7W9"/>
<organism evidence="1 2">
    <name type="scientific">Anabarilius grahami</name>
    <name type="common">Kanglang fish</name>
    <name type="synonym">Barilius grahami</name>
    <dbReference type="NCBI Taxonomy" id="495550"/>
    <lineage>
        <taxon>Eukaryota</taxon>
        <taxon>Metazoa</taxon>
        <taxon>Chordata</taxon>
        <taxon>Craniata</taxon>
        <taxon>Vertebrata</taxon>
        <taxon>Euteleostomi</taxon>
        <taxon>Actinopterygii</taxon>
        <taxon>Neopterygii</taxon>
        <taxon>Teleostei</taxon>
        <taxon>Ostariophysi</taxon>
        <taxon>Cypriniformes</taxon>
        <taxon>Xenocyprididae</taxon>
        <taxon>Xenocypridinae</taxon>
        <taxon>Xenocypridinae incertae sedis</taxon>
        <taxon>Anabarilius</taxon>
    </lineage>
</organism>
<gene>
    <name evidence="1" type="ORF">DPX16_10866</name>
</gene>
<proteinExistence type="predicted"/>
<evidence type="ECO:0000313" key="2">
    <source>
        <dbReference type="Proteomes" id="UP000281406"/>
    </source>
</evidence>
<dbReference type="EMBL" id="RJVU01007007">
    <property type="protein sequence ID" value="ROL54443.1"/>
    <property type="molecule type" value="Genomic_DNA"/>
</dbReference>